<feature type="compositionally biased region" description="Polar residues" evidence="1">
    <location>
        <begin position="270"/>
        <end position="283"/>
    </location>
</feature>
<evidence type="ECO:0000313" key="2">
    <source>
        <dbReference type="EMBL" id="BEI94117.1"/>
    </source>
</evidence>
<dbReference type="GeneID" id="85497987"/>
<evidence type="ECO:0000313" key="3">
    <source>
        <dbReference type="Proteomes" id="UP001233271"/>
    </source>
</evidence>
<proteinExistence type="predicted"/>
<organism evidence="2 3">
    <name type="scientific">Cutaneotrichosporon cavernicola</name>
    <dbReference type="NCBI Taxonomy" id="279322"/>
    <lineage>
        <taxon>Eukaryota</taxon>
        <taxon>Fungi</taxon>
        <taxon>Dikarya</taxon>
        <taxon>Basidiomycota</taxon>
        <taxon>Agaricomycotina</taxon>
        <taxon>Tremellomycetes</taxon>
        <taxon>Trichosporonales</taxon>
        <taxon>Trichosporonaceae</taxon>
        <taxon>Cutaneotrichosporon</taxon>
    </lineage>
</organism>
<feature type="compositionally biased region" description="Pro residues" evidence="1">
    <location>
        <begin position="285"/>
        <end position="297"/>
    </location>
</feature>
<dbReference type="AlphaFoldDB" id="A0AA48L8Z4"/>
<dbReference type="KEGG" id="ccac:CcaHIS019_0605760"/>
<feature type="region of interest" description="Disordered" evidence="1">
    <location>
        <begin position="66"/>
        <end position="96"/>
    </location>
</feature>
<protein>
    <submittedName>
        <fullName evidence="2">Uncharacterized protein</fullName>
    </submittedName>
</protein>
<feature type="compositionally biased region" description="Low complexity" evidence="1">
    <location>
        <begin position="7"/>
        <end position="21"/>
    </location>
</feature>
<sequence length="349" mass="37183">MAPPAFGSRRTSNSGSLSSSSGEDEMPLTPSLSPPFADLQVHGLGMSVPLPKLRTAPVQLAQVVTRGSEDSLSSRAGSFGRDSVNTASSSSPSTPTRLLFVSESLDALSKPTSLDELMRLRAAAKQLDMESQRLRRHKGLDPSAVRKVPRKAVPRITEAELEYSPPPRVASSPAARHSLIIPSTYSLLVDEPHKEFVAQATTLAEARAIAKLKSAAADGLGAIGKPQSIAARRKAFYSQGKAAQSVMELDSRKETQWTPPPFLAARHASYSPSTVKQRGNTPASPAAPGPPVTALPTPLPIPTLPTRAELAIPLPPIPPMLEVEPPTPTRKASQIFLKHKKISRFFGKA</sequence>
<gene>
    <name evidence="2" type="ORF">CcaverHIS019_0605760</name>
</gene>
<dbReference type="RefSeq" id="XP_060459382.1">
    <property type="nucleotide sequence ID" value="XM_060603049.1"/>
</dbReference>
<evidence type="ECO:0000256" key="1">
    <source>
        <dbReference type="SAM" id="MobiDB-lite"/>
    </source>
</evidence>
<feature type="region of interest" description="Disordered" evidence="1">
    <location>
        <begin position="269"/>
        <end position="297"/>
    </location>
</feature>
<name>A0AA48L8Z4_9TREE</name>
<accession>A0AA48L8Z4</accession>
<keyword evidence="3" id="KW-1185">Reference proteome</keyword>
<dbReference type="Proteomes" id="UP001233271">
    <property type="component" value="Chromosome 6"/>
</dbReference>
<reference evidence="2" key="1">
    <citation type="journal article" date="2023" name="BMC Genomics">
        <title>Chromosome-level genome assemblies of Cutaneotrichosporon spp. (Trichosporonales, Basidiomycota) reveal imbalanced evolution between nucleotide sequences and chromosome synteny.</title>
        <authorList>
            <person name="Kobayashi Y."/>
            <person name="Kayamori A."/>
            <person name="Aoki K."/>
            <person name="Shiwa Y."/>
            <person name="Matsutani M."/>
            <person name="Fujita N."/>
            <person name="Sugita T."/>
            <person name="Iwasaki W."/>
            <person name="Tanaka N."/>
            <person name="Takashima M."/>
        </authorList>
    </citation>
    <scope>NUCLEOTIDE SEQUENCE</scope>
    <source>
        <strain evidence="2">HIS019</strain>
    </source>
</reference>
<dbReference type="EMBL" id="AP028217">
    <property type="protein sequence ID" value="BEI94117.1"/>
    <property type="molecule type" value="Genomic_DNA"/>
</dbReference>
<feature type="region of interest" description="Disordered" evidence="1">
    <location>
        <begin position="1"/>
        <end position="39"/>
    </location>
</feature>